<comment type="caution">
    <text evidence="1">The sequence shown here is derived from an EMBL/GenBank/DDBJ whole genome shotgun (WGS) entry which is preliminary data.</text>
</comment>
<dbReference type="AlphaFoldDB" id="A0A7Y8G3H1"/>
<evidence type="ECO:0008006" key="3">
    <source>
        <dbReference type="Google" id="ProtNLM"/>
    </source>
</evidence>
<evidence type="ECO:0000313" key="2">
    <source>
        <dbReference type="Proteomes" id="UP000585226"/>
    </source>
</evidence>
<evidence type="ECO:0000313" key="1">
    <source>
        <dbReference type="EMBL" id="NWE90333.1"/>
    </source>
</evidence>
<reference evidence="1 2" key="1">
    <citation type="submission" date="2020-04" db="EMBL/GenBank/DDBJ databases">
        <title>Molecular characterization of pseudomonads from Agaricus bisporus reveal novel blotch 2 pathogens in Western Europe.</title>
        <authorList>
            <person name="Taparia T."/>
            <person name="Krijger M."/>
            <person name="Haynes E."/>
            <person name="Elpinstone J.G."/>
            <person name="Noble R."/>
            <person name="Van Der Wolf J."/>
        </authorList>
    </citation>
    <scope>NUCLEOTIDE SEQUENCE [LARGE SCALE GENOMIC DNA]</scope>
    <source>
        <strain evidence="1 2">P8021</strain>
    </source>
</reference>
<dbReference type="RefSeq" id="WP_104881287.1">
    <property type="nucleotide sequence ID" value="NZ_JACASD010000048.1"/>
</dbReference>
<proteinExistence type="predicted"/>
<name>A0A7Y8G3H1_9PSED</name>
<gene>
    <name evidence="1" type="ORF">HX893_19595</name>
</gene>
<dbReference type="EMBL" id="JACASD010000048">
    <property type="protein sequence ID" value="NWE90333.1"/>
    <property type="molecule type" value="Genomic_DNA"/>
</dbReference>
<accession>A0A7Y8G3H1</accession>
<sequence>MELPRYVNIEQARCFLAEHGIELTHRQIKRAADPDAHGKRKLPFFIDPIDGRLKIDKNLLAEIYNTCQVNAKNNAHISAGELKGIFDRTS</sequence>
<protein>
    <recommendedName>
        <fullName evidence="3">DNA-binding protein</fullName>
    </recommendedName>
</protein>
<organism evidence="1 2">
    <name type="scientific">Pseudomonas reactans</name>
    <dbReference type="NCBI Taxonomy" id="117680"/>
    <lineage>
        <taxon>Bacteria</taxon>
        <taxon>Pseudomonadati</taxon>
        <taxon>Pseudomonadota</taxon>
        <taxon>Gammaproteobacteria</taxon>
        <taxon>Pseudomonadales</taxon>
        <taxon>Pseudomonadaceae</taxon>
        <taxon>Pseudomonas</taxon>
    </lineage>
</organism>
<dbReference type="Proteomes" id="UP000585226">
    <property type="component" value="Unassembled WGS sequence"/>
</dbReference>